<evidence type="ECO:0000313" key="3">
    <source>
        <dbReference type="Proteomes" id="UP000262073"/>
    </source>
</evidence>
<dbReference type="RefSeq" id="WP_117317330.1">
    <property type="nucleotide sequence ID" value="NZ_CP031769.1"/>
</dbReference>
<keyword evidence="1" id="KW-0472">Membrane</keyword>
<dbReference type="EMBL" id="CP031769">
    <property type="protein sequence ID" value="AXR07198.1"/>
    <property type="molecule type" value="Genomic_DNA"/>
</dbReference>
<name>A0A346NNU1_9ALTE</name>
<dbReference type="AlphaFoldDB" id="A0A346NNU1"/>
<keyword evidence="1" id="KW-1133">Transmembrane helix</keyword>
<keyword evidence="3" id="KW-1185">Reference proteome</keyword>
<proteinExistence type="predicted"/>
<gene>
    <name evidence="2" type="ORF">D0Y50_13065</name>
</gene>
<evidence type="ECO:0000256" key="1">
    <source>
        <dbReference type="SAM" id="Phobius"/>
    </source>
</evidence>
<feature type="transmembrane region" description="Helical" evidence="1">
    <location>
        <begin position="165"/>
        <end position="185"/>
    </location>
</feature>
<accession>A0A346NNU1</accession>
<evidence type="ECO:0000313" key="2">
    <source>
        <dbReference type="EMBL" id="AXR07198.1"/>
    </source>
</evidence>
<organism evidence="2 3">
    <name type="scientific">Salinimonas sediminis</name>
    <dbReference type="NCBI Taxonomy" id="2303538"/>
    <lineage>
        <taxon>Bacteria</taxon>
        <taxon>Pseudomonadati</taxon>
        <taxon>Pseudomonadota</taxon>
        <taxon>Gammaproteobacteria</taxon>
        <taxon>Alteromonadales</taxon>
        <taxon>Alteromonadaceae</taxon>
        <taxon>Alteromonas/Salinimonas group</taxon>
        <taxon>Salinimonas</taxon>
    </lineage>
</organism>
<sequence length="206" mass="22972">MNIARSRRNWTPPPTRYFAIKRLFHLVMFFAACAMAGFAWYTYEKQQAAWLTHEVNQPAEVLAKHYARLMGASLENQDAQALAPSLALIAQEAGVISATVYDAQGTVLLTQPNQPTASTANWPAVVHIADITNQTGSVIGYIQIKSDAARQLEIPYELAAMRFQSAGLVAILVFLTGVYSTRWYYRLRPAIKRRITRQKSSAIAPE</sequence>
<dbReference type="PROSITE" id="PS51257">
    <property type="entry name" value="PROKAR_LIPOPROTEIN"/>
    <property type="match status" value="1"/>
</dbReference>
<feature type="transmembrane region" description="Helical" evidence="1">
    <location>
        <begin position="23"/>
        <end position="43"/>
    </location>
</feature>
<reference evidence="2 3" key="1">
    <citation type="submission" date="2018-08" db="EMBL/GenBank/DDBJ databases">
        <title>Salinimonas sediminis sp. nov., a piezophilic bacterium isolated from a deep-sea sediment sample from the New Britain Trench.</title>
        <authorList>
            <person name="Cao J."/>
        </authorList>
    </citation>
    <scope>NUCLEOTIDE SEQUENCE [LARGE SCALE GENOMIC DNA]</scope>
    <source>
        <strain evidence="2 3">N102</strain>
    </source>
</reference>
<keyword evidence="1" id="KW-0812">Transmembrane</keyword>
<dbReference type="Proteomes" id="UP000262073">
    <property type="component" value="Chromosome"/>
</dbReference>
<dbReference type="KEGG" id="salm:D0Y50_13065"/>
<evidence type="ECO:0008006" key="4">
    <source>
        <dbReference type="Google" id="ProtNLM"/>
    </source>
</evidence>
<protein>
    <recommendedName>
        <fullName evidence="4">Smp protein</fullName>
    </recommendedName>
</protein>